<dbReference type="EMBL" id="BJNF01000089">
    <property type="protein sequence ID" value="GEC17121.1"/>
    <property type="molecule type" value="Genomic_DNA"/>
</dbReference>
<evidence type="ECO:0000313" key="1">
    <source>
        <dbReference type="EMBL" id="GEC17121.1"/>
    </source>
</evidence>
<name>A0A4Y3WG12_NITWI</name>
<accession>A0A4Y3WG12</accession>
<sequence length="88" mass="10415">MLDQMKTESKLNQIVAVAYFSHRIDPPILEKIQQFLQKKAVGRHRWGKLYRYFKVELDHFEDMTSLLKLFPKAIEGYKDLSDCPESPD</sequence>
<proteinExistence type="predicted"/>
<comment type="caution">
    <text evidence="1">The sequence shown here is derived from an EMBL/GenBank/DDBJ whole genome shotgun (WGS) entry which is preliminary data.</text>
</comment>
<dbReference type="RefSeq" id="WP_210242983.1">
    <property type="nucleotide sequence ID" value="NZ_BJNF01000089.1"/>
</dbReference>
<reference evidence="1 2" key="1">
    <citation type="submission" date="2019-06" db="EMBL/GenBank/DDBJ databases">
        <title>Whole genome shotgun sequence of Nitrobacter winogradskyi NBRC 14297.</title>
        <authorList>
            <person name="Hosoyama A."/>
            <person name="Uohara A."/>
            <person name="Ohji S."/>
            <person name="Ichikawa N."/>
        </authorList>
    </citation>
    <scope>NUCLEOTIDE SEQUENCE [LARGE SCALE GENOMIC DNA]</scope>
    <source>
        <strain evidence="1 2">NBRC 14297</strain>
    </source>
</reference>
<dbReference type="Proteomes" id="UP000318825">
    <property type="component" value="Unassembled WGS sequence"/>
</dbReference>
<organism evidence="1 2">
    <name type="scientific">Nitrobacter winogradskyi</name>
    <name type="common">Nitrobacter agilis</name>
    <dbReference type="NCBI Taxonomy" id="913"/>
    <lineage>
        <taxon>Bacteria</taxon>
        <taxon>Pseudomonadati</taxon>
        <taxon>Pseudomonadota</taxon>
        <taxon>Alphaproteobacteria</taxon>
        <taxon>Hyphomicrobiales</taxon>
        <taxon>Nitrobacteraceae</taxon>
        <taxon>Nitrobacter</taxon>
    </lineage>
</organism>
<protein>
    <submittedName>
        <fullName evidence="1">Uncharacterized protein</fullName>
    </submittedName>
</protein>
<dbReference type="AlphaFoldDB" id="A0A4Y3WG12"/>
<evidence type="ECO:0000313" key="2">
    <source>
        <dbReference type="Proteomes" id="UP000318825"/>
    </source>
</evidence>
<gene>
    <name evidence="1" type="ORF">NWI01_30130</name>
</gene>